<keyword evidence="8" id="KW-0472">Membrane</keyword>
<dbReference type="PANTHER" id="PTHR43166">
    <property type="entry name" value="AMINO ACID IMPORT ATP-BINDING PROTEIN"/>
    <property type="match status" value="1"/>
</dbReference>
<dbReference type="Gene3D" id="3.30.70.260">
    <property type="match status" value="1"/>
</dbReference>
<keyword evidence="6" id="KW-1278">Translocase</keyword>
<sequence length="347" mass="38359">MNRLIRFNNVSKQYSTKDGGLTAVNDVNIEINDGEIFGIVGYSGAGKSTLVRMLDGLEAPSTGEIDINGTDVAKLHGSQLRKQRQKIGMIFQHFNLLWSRTVLDNIALPLEIAKVPKAKRKQRAEELIKLVGLQGREHSYPSELSGGQKQRVGIARALANEPTILISDEATSALDPDTTNEVLDLLLKINKEMNLTILLITHEMHAIAKACERVAVMDSGQVVETGSVFEVFRHPQKEITKKFVSEEFTPQQSDNTMTLEELVKKYPDGQIIRLVFHGPQAELPIVSDVVKRFPDLTISIISGAIHQTQEGALGSLDLQLVGDDSQINEALEYLKKLRVGTEVIHHG</sequence>
<comment type="function">
    <text evidence="10">Part of the ABC transporter FtsEX involved in cellular division. Has ATPase activity. Essential for cell division and viability.</text>
</comment>
<dbReference type="FunFam" id="3.40.50.300:FF:000056">
    <property type="entry name" value="Cell division ATP-binding protein FtsE"/>
    <property type="match status" value="1"/>
</dbReference>
<evidence type="ECO:0000256" key="6">
    <source>
        <dbReference type="ARBA" id="ARBA00022967"/>
    </source>
</evidence>
<evidence type="ECO:0000256" key="8">
    <source>
        <dbReference type="ARBA" id="ARBA00023136"/>
    </source>
</evidence>
<evidence type="ECO:0000313" key="13">
    <source>
        <dbReference type="Proteomes" id="UP000051581"/>
    </source>
</evidence>
<evidence type="ECO:0000259" key="11">
    <source>
        <dbReference type="PROSITE" id="PS50893"/>
    </source>
</evidence>
<dbReference type="EMBL" id="AZEA01000003">
    <property type="protein sequence ID" value="KRK89209.1"/>
    <property type="molecule type" value="Genomic_DNA"/>
</dbReference>
<evidence type="ECO:0000256" key="5">
    <source>
        <dbReference type="ARBA" id="ARBA00022840"/>
    </source>
</evidence>
<evidence type="ECO:0000256" key="4">
    <source>
        <dbReference type="ARBA" id="ARBA00022741"/>
    </source>
</evidence>
<gene>
    <name evidence="12" type="ORF">FD17_GL001696</name>
</gene>
<evidence type="ECO:0000313" key="12">
    <source>
        <dbReference type="EMBL" id="KRK89209.1"/>
    </source>
</evidence>
<dbReference type="AlphaFoldDB" id="A0A0R1L8G0"/>
<evidence type="ECO:0000256" key="7">
    <source>
        <dbReference type="ARBA" id="ARBA00022970"/>
    </source>
</evidence>
<dbReference type="PROSITE" id="PS00211">
    <property type="entry name" value="ABC_TRANSPORTER_1"/>
    <property type="match status" value="1"/>
</dbReference>
<name>A0A0R1L8G0_9LACO</name>
<evidence type="ECO:0000256" key="3">
    <source>
        <dbReference type="ARBA" id="ARBA00022475"/>
    </source>
</evidence>
<dbReference type="PANTHER" id="PTHR43166:SF36">
    <property type="entry name" value="METHIONINE IMPORT ATP-BINDING PROTEIN METN 2"/>
    <property type="match status" value="1"/>
</dbReference>
<evidence type="ECO:0000256" key="10">
    <source>
        <dbReference type="ARBA" id="ARBA00055994"/>
    </source>
</evidence>
<feature type="domain" description="ABC transporter" evidence="11">
    <location>
        <begin position="5"/>
        <end position="244"/>
    </location>
</feature>
<dbReference type="InterPro" id="IPR018449">
    <property type="entry name" value="NIL_domain"/>
</dbReference>
<keyword evidence="13" id="KW-1185">Reference proteome</keyword>
<comment type="similarity">
    <text evidence="1">Belongs to the ABC transporter superfamily.</text>
</comment>
<dbReference type="InterPro" id="IPR045865">
    <property type="entry name" value="ACT-like_dom_sf"/>
</dbReference>
<keyword evidence="4" id="KW-0547">Nucleotide-binding</keyword>
<dbReference type="InterPro" id="IPR050086">
    <property type="entry name" value="MetN_ABC_transporter-like"/>
</dbReference>
<protein>
    <submittedName>
        <fullName evidence="12">Quaternary-amine-transporting ATPase</fullName>
    </submittedName>
</protein>
<dbReference type="InterPro" id="IPR017871">
    <property type="entry name" value="ABC_transporter-like_CS"/>
</dbReference>
<keyword evidence="7" id="KW-0029">Amino-acid transport</keyword>
<dbReference type="GO" id="GO:0016887">
    <property type="term" value="F:ATP hydrolysis activity"/>
    <property type="evidence" value="ECO:0007669"/>
    <property type="project" value="InterPro"/>
</dbReference>
<evidence type="ECO:0000256" key="9">
    <source>
        <dbReference type="ARBA" id="ARBA00049360"/>
    </source>
</evidence>
<dbReference type="InterPro" id="IPR003439">
    <property type="entry name" value="ABC_transporter-like_ATP-bd"/>
</dbReference>
<dbReference type="InterPro" id="IPR027417">
    <property type="entry name" value="P-loop_NTPase"/>
</dbReference>
<keyword evidence="5" id="KW-0067">ATP-binding</keyword>
<evidence type="ECO:0000256" key="1">
    <source>
        <dbReference type="ARBA" id="ARBA00005417"/>
    </source>
</evidence>
<keyword evidence="3" id="KW-1003">Cell membrane</keyword>
<dbReference type="GO" id="GO:0005524">
    <property type="term" value="F:ATP binding"/>
    <property type="evidence" value="ECO:0007669"/>
    <property type="project" value="UniProtKB-KW"/>
</dbReference>
<dbReference type="Pfam" id="PF09383">
    <property type="entry name" value="NIL"/>
    <property type="match status" value="1"/>
</dbReference>
<comment type="caution">
    <text evidence="12">The sequence shown here is derived from an EMBL/GenBank/DDBJ whole genome shotgun (WGS) entry which is preliminary data.</text>
</comment>
<dbReference type="SUPFAM" id="SSF52540">
    <property type="entry name" value="P-loop containing nucleoside triphosphate hydrolases"/>
    <property type="match status" value="1"/>
</dbReference>
<accession>A0A0R1L8G0</accession>
<reference evidence="12 13" key="1">
    <citation type="journal article" date="2015" name="Genome Announc.">
        <title>Expanding the biotechnology potential of lactobacilli through comparative genomics of 213 strains and associated genera.</title>
        <authorList>
            <person name="Sun Z."/>
            <person name="Harris H.M."/>
            <person name="McCann A."/>
            <person name="Guo C."/>
            <person name="Argimon S."/>
            <person name="Zhang W."/>
            <person name="Yang X."/>
            <person name="Jeffery I.B."/>
            <person name="Cooney J.C."/>
            <person name="Kagawa T.F."/>
            <person name="Liu W."/>
            <person name="Song Y."/>
            <person name="Salvetti E."/>
            <person name="Wrobel A."/>
            <person name="Rasinkangas P."/>
            <person name="Parkhill J."/>
            <person name="Rea M.C."/>
            <person name="O'Sullivan O."/>
            <person name="Ritari J."/>
            <person name="Douillard F.P."/>
            <person name="Paul Ross R."/>
            <person name="Yang R."/>
            <person name="Briner A.E."/>
            <person name="Felis G.E."/>
            <person name="de Vos W.M."/>
            <person name="Barrangou R."/>
            <person name="Klaenhammer T.R."/>
            <person name="Caufield P.W."/>
            <person name="Cui Y."/>
            <person name="Zhang H."/>
            <person name="O'Toole P.W."/>
        </authorList>
    </citation>
    <scope>NUCLEOTIDE SEQUENCE [LARGE SCALE GENOMIC DNA]</scope>
    <source>
        <strain evidence="12 13">DSM 19904</strain>
    </source>
</reference>
<dbReference type="SUPFAM" id="SSF55021">
    <property type="entry name" value="ACT-like"/>
    <property type="match status" value="1"/>
</dbReference>
<dbReference type="Gene3D" id="3.40.50.300">
    <property type="entry name" value="P-loop containing nucleotide triphosphate hydrolases"/>
    <property type="match status" value="1"/>
</dbReference>
<dbReference type="Proteomes" id="UP000051581">
    <property type="component" value="Unassembled WGS sequence"/>
</dbReference>
<dbReference type="InterPro" id="IPR041701">
    <property type="entry name" value="MetN_ABC"/>
</dbReference>
<proteinExistence type="inferred from homology"/>
<dbReference type="PATRIC" id="fig|1423808.3.peg.1716"/>
<dbReference type="GO" id="GO:0005886">
    <property type="term" value="C:plasma membrane"/>
    <property type="evidence" value="ECO:0007669"/>
    <property type="project" value="UniProtKB-ARBA"/>
</dbReference>
<evidence type="ECO:0000256" key="2">
    <source>
        <dbReference type="ARBA" id="ARBA00022448"/>
    </source>
</evidence>
<comment type="catalytic activity">
    <reaction evidence="9">
        <text>ATP + H2O = ADP + phosphate + H(+)</text>
        <dbReference type="Rhea" id="RHEA:13065"/>
        <dbReference type="ChEBI" id="CHEBI:15377"/>
        <dbReference type="ChEBI" id="CHEBI:15378"/>
        <dbReference type="ChEBI" id="CHEBI:30616"/>
        <dbReference type="ChEBI" id="CHEBI:43474"/>
        <dbReference type="ChEBI" id="CHEBI:456216"/>
    </reaction>
</comment>
<dbReference type="SMART" id="SM00930">
    <property type="entry name" value="NIL"/>
    <property type="match status" value="1"/>
</dbReference>
<dbReference type="GO" id="GO:0006865">
    <property type="term" value="P:amino acid transport"/>
    <property type="evidence" value="ECO:0007669"/>
    <property type="project" value="UniProtKB-KW"/>
</dbReference>
<dbReference type="InterPro" id="IPR003593">
    <property type="entry name" value="AAA+_ATPase"/>
</dbReference>
<dbReference type="SMART" id="SM00382">
    <property type="entry name" value="AAA"/>
    <property type="match status" value="1"/>
</dbReference>
<organism evidence="12 13">
    <name type="scientific">Lentilactobacillus sunkii DSM 19904</name>
    <dbReference type="NCBI Taxonomy" id="1423808"/>
    <lineage>
        <taxon>Bacteria</taxon>
        <taxon>Bacillati</taxon>
        <taxon>Bacillota</taxon>
        <taxon>Bacilli</taxon>
        <taxon>Lactobacillales</taxon>
        <taxon>Lactobacillaceae</taxon>
        <taxon>Lentilactobacillus</taxon>
    </lineage>
</organism>
<dbReference type="PROSITE" id="PS50893">
    <property type="entry name" value="ABC_TRANSPORTER_2"/>
    <property type="match status" value="1"/>
</dbReference>
<dbReference type="CDD" id="cd03258">
    <property type="entry name" value="ABC_MetN_methionine_transporter"/>
    <property type="match status" value="1"/>
</dbReference>
<keyword evidence="2" id="KW-0813">Transport</keyword>
<dbReference type="Pfam" id="PF00005">
    <property type="entry name" value="ABC_tran"/>
    <property type="match status" value="1"/>
</dbReference>